<dbReference type="Proteomes" id="UP000194873">
    <property type="component" value="Unassembled WGS sequence"/>
</dbReference>
<name>A0A243W9W2_9BACT</name>
<comment type="caution">
    <text evidence="2">The sequence shown here is derived from an EMBL/GenBank/DDBJ whole genome shotgun (WGS) entry which is preliminary data.</text>
</comment>
<proteinExistence type="predicted"/>
<protein>
    <recommendedName>
        <fullName evidence="4">Choloylglycine hydrolase/NAAA C-terminal domain-containing protein</fullName>
    </recommendedName>
</protein>
<sequence length="385" mass="42739">MNIAGRFGRVWLLVLALVGPVQAALACTIFVLADAKRTLFFNNEDYSNPATRIWFQPATKTYYGCAYVGFDDDWAQGGVNQFGLAFDWVADASGRYTPAPGLTTPQGNPAERMLESCKTVAEAIAFYQRYAEPSFATSRMLIADKTGASVIIGAKNGELQYNVSHQSRGFGYGNDSLKKMLNPALLPSLENGLPILTACRQPGQYATKYASVYDLRNGIIYLTSLAGKEESIRLDLVTELKKGGHFYDLPLIQQQVLQPPVPLLADMKRYLGEGYEPFPADEPVVTALVTRMLKQARVGGLHPEDFTPALWQLIGPAQKEMQPELEKLGDLISVRLVERRPTSWLYLEDFQKATVLQRFELDATNRIALLKSEAAEMKIGTVREK</sequence>
<dbReference type="OrthoDB" id="738883at2"/>
<dbReference type="Gene3D" id="3.60.60.10">
    <property type="entry name" value="Penicillin V Acylase, Chain A"/>
    <property type="match status" value="1"/>
</dbReference>
<dbReference type="PROSITE" id="PS51257">
    <property type="entry name" value="PROKAR_LIPOPROTEIN"/>
    <property type="match status" value="1"/>
</dbReference>
<dbReference type="EMBL" id="MTSE01000019">
    <property type="protein sequence ID" value="OUJ71011.1"/>
    <property type="molecule type" value="Genomic_DNA"/>
</dbReference>
<keyword evidence="1" id="KW-0732">Signal</keyword>
<feature type="chain" id="PRO_5012309187" description="Choloylglycine hydrolase/NAAA C-terminal domain-containing protein" evidence="1">
    <location>
        <begin position="24"/>
        <end position="385"/>
    </location>
</feature>
<dbReference type="InterPro" id="IPR029055">
    <property type="entry name" value="Ntn_hydrolases_N"/>
</dbReference>
<dbReference type="SUPFAM" id="SSF56235">
    <property type="entry name" value="N-terminal nucleophile aminohydrolases (Ntn hydrolases)"/>
    <property type="match status" value="1"/>
</dbReference>
<feature type="signal peptide" evidence="1">
    <location>
        <begin position="1"/>
        <end position="23"/>
    </location>
</feature>
<evidence type="ECO:0000256" key="1">
    <source>
        <dbReference type="SAM" id="SignalP"/>
    </source>
</evidence>
<accession>A0A243W9W2</accession>
<keyword evidence="3" id="KW-1185">Reference proteome</keyword>
<evidence type="ECO:0008006" key="4">
    <source>
        <dbReference type="Google" id="ProtNLM"/>
    </source>
</evidence>
<evidence type="ECO:0000313" key="2">
    <source>
        <dbReference type="EMBL" id="OUJ71011.1"/>
    </source>
</evidence>
<dbReference type="AlphaFoldDB" id="A0A243W9W2"/>
<dbReference type="RefSeq" id="WP_086596437.1">
    <property type="nucleotide sequence ID" value="NZ_MTSE01000019.1"/>
</dbReference>
<gene>
    <name evidence="2" type="ORF">BXP70_22845</name>
</gene>
<reference evidence="2 3" key="1">
    <citation type="submission" date="2017-01" db="EMBL/GenBank/DDBJ databases">
        <title>A new Hymenobacter.</title>
        <authorList>
            <person name="Liang Y."/>
            <person name="Feng F."/>
        </authorList>
    </citation>
    <scope>NUCLEOTIDE SEQUENCE [LARGE SCALE GENOMIC DNA]</scope>
    <source>
        <strain evidence="2">MIMBbqt21</strain>
    </source>
</reference>
<organism evidence="2 3">
    <name type="scientific">Hymenobacter crusticola</name>
    <dbReference type="NCBI Taxonomy" id="1770526"/>
    <lineage>
        <taxon>Bacteria</taxon>
        <taxon>Pseudomonadati</taxon>
        <taxon>Bacteroidota</taxon>
        <taxon>Cytophagia</taxon>
        <taxon>Cytophagales</taxon>
        <taxon>Hymenobacteraceae</taxon>
        <taxon>Hymenobacter</taxon>
    </lineage>
</organism>
<evidence type="ECO:0000313" key="3">
    <source>
        <dbReference type="Proteomes" id="UP000194873"/>
    </source>
</evidence>